<proteinExistence type="inferred from homology"/>
<organism evidence="3 4">
    <name type="scientific">Castellaniella hirudinis</name>
    <dbReference type="NCBI Taxonomy" id="1144617"/>
    <lineage>
        <taxon>Bacteria</taxon>
        <taxon>Pseudomonadati</taxon>
        <taxon>Pseudomonadota</taxon>
        <taxon>Betaproteobacteria</taxon>
        <taxon>Burkholderiales</taxon>
        <taxon>Alcaligenaceae</taxon>
        <taxon>Castellaniella</taxon>
    </lineage>
</organism>
<name>A0ABV8RXZ6_9BURK</name>
<feature type="domain" description="SCP2" evidence="2">
    <location>
        <begin position="22"/>
        <end position="119"/>
    </location>
</feature>
<evidence type="ECO:0000313" key="3">
    <source>
        <dbReference type="EMBL" id="MFC4297640.1"/>
    </source>
</evidence>
<evidence type="ECO:0000313" key="4">
    <source>
        <dbReference type="Proteomes" id="UP001595756"/>
    </source>
</evidence>
<dbReference type="InterPro" id="IPR038989">
    <property type="entry name" value="UbiJ"/>
</dbReference>
<keyword evidence="4" id="KW-1185">Reference proteome</keyword>
<dbReference type="PANTHER" id="PTHR38693">
    <property type="entry name" value="UBIQUINONE BIOSYNTHESIS PROTEIN UBIJ"/>
    <property type="match status" value="1"/>
</dbReference>
<dbReference type="Pfam" id="PF02036">
    <property type="entry name" value="SCP2"/>
    <property type="match status" value="1"/>
</dbReference>
<dbReference type="HAMAP" id="MF_02215">
    <property type="entry name" value="UbiJ"/>
    <property type="match status" value="1"/>
</dbReference>
<comment type="pathway">
    <text evidence="1">Cofactor biosynthesis; ubiquinone biosynthesis.</text>
</comment>
<comment type="function">
    <text evidence="1">Required for ubiquinone (coenzyme Q) biosynthesis. Binds hydrophobic ubiquinone biosynthetic intermediates via its SCP2 domain and is essential for the stability of the Ubi complex. May constitute a docking platform where Ubi enzymes assemble and access their SCP2-bound polyprenyl substrates.</text>
</comment>
<keyword evidence="1" id="KW-0831">Ubiquinone biosynthesis</keyword>
<evidence type="ECO:0000256" key="1">
    <source>
        <dbReference type="HAMAP-Rule" id="MF_02215"/>
    </source>
</evidence>
<protein>
    <recommendedName>
        <fullName evidence="1">Ubiquinone biosynthesis accessory factor UbiJ</fullName>
    </recommendedName>
</protein>
<comment type="similarity">
    <text evidence="1">Belongs to the UbiJ family.</text>
</comment>
<comment type="subcellular location">
    <subcellularLocation>
        <location evidence="1">Cytoplasm</location>
    </subcellularLocation>
</comment>
<dbReference type="RefSeq" id="WP_376812193.1">
    <property type="nucleotide sequence ID" value="NZ_JBHSDY010000003.1"/>
</dbReference>
<comment type="caution">
    <text evidence="3">The sequence shown here is derived from an EMBL/GenBank/DDBJ whole genome shotgun (WGS) entry which is preliminary data.</text>
</comment>
<dbReference type="InterPro" id="IPR003033">
    <property type="entry name" value="SCP2_sterol-bd_dom"/>
</dbReference>
<dbReference type="Proteomes" id="UP001595756">
    <property type="component" value="Unassembled WGS sequence"/>
</dbReference>
<sequence length="209" mass="22719">MIMPLPFPLPFPSPVDVLLRGLNALLRRESWARERLAAQAGKSLRLTAGEPWTLQCTITSDGTLQACDRVVVPDVVLSIPPERRRELPGAWRDEGLAGVTGLAHIQGDAGLAHLVSDLARGLRWDVEDDLSRVVGDVAAVRLTRGARELAGGLRQAASRAQDNLTEYLGEESGLGVRGADFQAWASERQAFDARLDRLDARLRRLEGGA</sequence>
<dbReference type="PANTHER" id="PTHR38693:SF1">
    <property type="entry name" value="UBIQUINONE BIOSYNTHESIS ACCESSORY FACTOR UBIJ"/>
    <property type="match status" value="1"/>
</dbReference>
<evidence type="ECO:0000259" key="2">
    <source>
        <dbReference type="Pfam" id="PF02036"/>
    </source>
</evidence>
<accession>A0ABV8RXZ6</accession>
<gene>
    <name evidence="1" type="primary">ubiJ</name>
    <name evidence="3" type="ORF">ACFO0J_06260</name>
</gene>
<dbReference type="EMBL" id="JBHSDY010000003">
    <property type="protein sequence ID" value="MFC4297640.1"/>
    <property type="molecule type" value="Genomic_DNA"/>
</dbReference>
<reference evidence="4" key="1">
    <citation type="journal article" date="2019" name="Int. J. Syst. Evol. Microbiol.">
        <title>The Global Catalogue of Microorganisms (GCM) 10K type strain sequencing project: providing services to taxonomists for standard genome sequencing and annotation.</title>
        <authorList>
            <consortium name="The Broad Institute Genomics Platform"/>
            <consortium name="The Broad Institute Genome Sequencing Center for Infectious Disease"/>
            <person name="Wu L."/>
            <person name="Ma J."/>
        </authorList>
    </citation>
    <scope>NUCLEOTIDE SEQUENCE [LARGE SCALE GENOMIC DNA]</scope>
    <source>
        <strain evidence="4">CGMCC 1.19029</strain>
    </source>
</reference>
<keyword evidence="1" id="KW-0963">Cytoplasm</keyword>